<evidence type="ECO:0000313" key="3">
    <source>
        <dbReference type="Proteomes" id="UP000294003"/>
    </source>
</evidence>
<gene>
    <name evidence="2" type="ORF">DL762_000035</name>
</gene>
<comment type="caution">
    <text evidence="2">The sequence shown here is derived from an EMBL/GenBank/DDBJ whole genome shotgun (WGS) entry which is preliminary data.</text>
</comment>
<proteinExistence type="predicted"/>
<evidence type="ECO:0000256" key="1">
    <source>
        <dbReference type="SAM" id="MobiDB-lite"/>
    </source>
</evidence>
<accession>A0ABY0HKA7</accession>
<dbReference type="EMBL" id="QJNS01000001">
    <property type="protein sequence ID" value="RYO95473.1"/>
    <property type="molecule type" value="Genomic_DNA"/>
</dbReference>
<organism evidence="2 3">
    <name type="scientific">Monosporascus cannonballus</name>
    <dbReference type="NCBI Taxonomy" id="155416"/>
    <lineage>
        <taxon>Eukaryota</taxon>
        <taxon>Fungi</taxon>
        <taxon>Dikarya</taxon>
        <taxon>Ascomycota</taxon>
        <taxon>Pezizomycotina</taxon>
        <taxon>Sordariomycetes</taxon>
        <taxon>Xylariomycetidae</taxon>
        <taxon>Xylariales</taxon>
        <taxon>Xylariales incertae sedis</taxon>
        <taxon>Monosporascus</taxon>
    </lineage>
</organism>
<reference evidence="2 3" key="1">
    <citation type="submission" date="2018-06" db="EMBL/GenBank/DDBJ databases">
        <title>Complete Genomes of Monosporascus.</title>
        <authorList>
            <person name="Robinson A.J."/>
            <person name="Natvig D.O."/>
        </authorList>
    </citation>
    <scope>NUCLEOTIDE SEQUENCE [LARGE SCALE GENOMIC DNA]</scope>
    <source>
        <strain evidence="2 3">CBS 609.92</strain>
    </source>
</reference>
<name>A0ABY0HKA7_9PEZI</name>
<feature type="region of interest" description="Disordered" evidence="1">
    <location>
        <begin position="1"/>
        <end position="66"/>
    </location>
</feature>
<feature type="compositionally biased region" description="Basic and acidic residues" evidence="1">
    <location>
        <begin position="1"/>
        <end position="23"/>
    </location>
</feature>
<protein>
    <submittedName>
        <fullName evidence="2">Uncharacterized protein</fullName>
    </submittedName>
</protein>
<keyword evidence="3" id="KW-1185">Reference proteome</keyword>
<dbReference type="Proteomes" id="UP000294003">
    <property type="component" value="Unassembled WGS sequence"/>
</dbReference>
<feature type="compositionally biased region" description="Basic and acidic residues" evidence="1">
    <location>
        <begin position="52"/>
        <end position="66"/>
    </location>
</feature>
<sequence>MVVGRRLGEVEPQEGRVQGEAHRSPISGRLARKGVGVKAQEEPSYETAAADARFHRQGGENRRQQR</sequence>
<evidence type="ECO:0000313" key="2">
    <source>
        <dbReference type="EMBL" id="RYO95473.1"/>
    </source>
</evidence>